<sequence length="159" mass="17818">MQSQQQFTELMTRPTITEMVARYEQMRGEIRTQLTRDLGVTQWAEQPGSSNYTGCAREFPDVNVQDVQKQHPATWYSPTPISPENWEKAKGTVSSVARRYGFDKTALVIDSANNLQFDLNDKYRSELSFGSAKNTILALTTGCHLTAAAKQRGEPSPAQ</sequence>
<dbReference type="RefSeq" id="WP_098509765.1">
    <property type="nucleotide sequence ID" value="NZ_JBIAKZ010000007.1"/>
</dbReference>
<evidence type="ECO:0000313" key="8">
    <source>
        <dbReference type="Proteomes" id="UP000243542"/>
    </source>
</evidence>
<accession>A0A2A9G1U1</accession>
<keyword evidence="5" id="KW-0564">Palmitate</keyword>
<keyword evidence="3" id="KW-0732">Signal</keyword>
<gene>
    <name evidence="7" type="ORF">ATK36_0682</name>
</gene>
<keyword evidence="2" id="KW-1003">Cell membrane</keyword>
<evidence type="ECO:0000256" key="3">
    <source>
        <dbReference type="ARBA" id="ARBA00022729"/>
    </source>
</evidence>
<dbReference type="EMBL" id="PDJK01000001">
    <property type="protein sequence ID" value="PFG57123.1"/>
    <property type="molecule type" value="Genomic_DNA"/>
</dbReference>
<dbReference type="Pfam" id="PF16708">
    <property type="entry name" value="LppA"/>
    <property type="match status" value="1"/>
</dbReference>
<name>A0A2A9G1U1_9PSEU</name>
<evidence type="ECO:0000256" key="5">
    <source>
        <dbReference type="ARBA" id="ARBA00023139"/>
    </source>
</evidence>
<evidence type="ECO:0000313" key="7">
    <source>
        <dbReference type="EMBL" id="PFG57123.1"/>
    </source>
</evidence>
<dbReference type="AlphaFoldDB" id="A0A2A9G1U1"/>
<dbReference type="Proteomes" id="UP000243542">
    <property type="component" value="Unassembled WGS sequence"/>
</dbReference>
<evidence type="ECO:0000256" key="6">
    <source>
        <dbReference type="ARBA" id="ARBA00023288"/>
    </source>
</evidence>
<evidence type="ECO:0000256" key="4">
    <source>
        <dbReference type="ARBA" id="ARBA00023136"/>
    </source>
</evidence>
<proteinExistence type="predicted"/>
<keyword evidence="4" id="KW-0472">Membrane</keyword>
<protein>
    <submittedName>
        <fullName evidence="7">Putative LppA-like lipoprotein</fullName>
    </submittedName>
</protein>
<evidence type="ECO:0000256" key="2">
    <source>
        <dbReference type="ARBA" id="ARBA00022475"/>
    </source>
</evidence>
<dbReference type="GO" id="GO:0005886">
    <property type="term" value="C:plasma membrane"/>
    <property type="evidence" value="ECO:0007669"/>
    <property type="project" value="UniProtKB-SubCell"/>
</dbReference>
<keyword evidence="6 7" id="KW-0449">Lipoprotein</keyword>
<evidence type="ECO:0000256" key="1">
    <source>
        <dbReference type="ARBA" id="ARBA00004193"/>
    </source>
</evidence>
<keyword evidence="8" id="KW-1185">Reference proteome</keyword>
<comment type="caution">
    <text evidence="7">The sequence shown here is derived from an EMBL/GenBank/DDBJ whole genome shotgun (WGS) entry which is preliminary data.</text>
</comment>
<organism evidence="7 8">
    <name type="scientific">Amycolatopsis sulphurea</name>
    <dbReference type="NCBI Taxonomy" id="76022"/>
    <lineage>
        <taxon>Bacteria</taxon>
        <taxon>Bacillati</taxon>
        <taxon>Actinomycetota</taxon>
        <taxon>Actinomycetes</taxon>
        <taxon>Pseudonocardiales</taxon>
        <taxon>Pseudonocardiaceae</taxon>
        <taxon>Amycolatopsis</taxon>
    </lineage>
</organism>
<comment type="subcellular location">
    <subcellularLocation>
        <location evidence="1">Cell membrane</location>
        <topology evidence="1">Lipid-anchor</topology>
    </subcellularLocation>
</comment>
<dbReference type="Gene3D" id="3.30.2030.20">
    <property type="match status" value="1"/>
</dbReference>
<dbReference type="InterPro" id="IPR032018">
    <property type="entry name" value="LppA/LppB/LprP"/>
</dbReference>
<reference evidence="7 8" key="1">
    <citation type="submission" date="2017-10" db="EMBL/GenBank/DDBJ databases">
        <title>Sequencing the genomes of 1000 actinobacteria strains.</title>
        <authorList>
            <person name="Klenk H.-P."/>
        </authorList>
    </citation>
    <scope>NUCLEOTIDE SEQUENCE [LARGE SCALE GENOMIC DNA]</scope>
    <source>
        <strain evidence="7 8">DSM 46092</strain>
    </source>
</reference>